<dbReference type="EMBL" id="VBQZ03000003">
    <property type="protein sequence ID" value="MXQ80024.1"/>
    <property type="molecule type" value="Genomic_DNA"/>
</dbReference>
<evidence type="ECO:0008006" key="6">
    <source>
        <dbReference type="Google" id="ProtNLM"/>
    </source>
</evidence>
<evidence type="ECO:0000256" key="1">
    <source>
        <dbReference type="ARBA" id="ARBA00022741"/>
    </source>
</evidence>
<evidence type="ECO:0000256" key="2">
    <source>
        <dbReference type="ARBA" id="ARBA00023134"/>
    </source>
</evidence>
<comment type="caution">
    <text evidence="4">The sequence shown here is derived from an EMBL/GenBank/DDBJ whole genome shotgun (WGS) entry which is preliminary data.</text>
</comment>
<dbReference type="Gene3D" id="3.40.50.300">
    <property type="entry name" value="P-loop containing nucleotide triphosphate hydrolases"/>
    <property type="match status" value="1"/>
</dbReference>
<protein>
    <recommendedName>
        <fullName evidence="6">GTP-binding nuclear protein Ran</fullName>
    </recommendedName>
</protein>
<dbReference type="SMART" id="SM00176">
    <property type="entry name" value="RAN"/>
    <property type="match status" value="1"/>
</dbReference>
<dbReference type="GO" id="GO:0006606">
    <property type="term" value="P:protein import into nucleus"/>
    <property type="evidence" value="ECO:0007669"/>
    <property type="project" value="TreeGrafter"/>
</dbReference>
<accession>A0A6B0QWK1</accession>
<keyword evidence="2" id="KW-0342">GTP-binding</keyword>
<reference evidence="4" key="1">
    <citation type="submission" date="2019-10" db="EMBL/GenBank/DDBJ databases">
        <title>The sequence and de novo assembly of the wild yak genome.</title>
        <authorList>
            <person name="Liu Y."/>
        </authorList>
    </citation>
    <scope>NUCLEOTIDE SEQUENCE [LARGE SCALE GENOMIC DNA]</scope>
    <source>
        <strain evidence="4">WY2019</strain>
    </source>
</reference>
<dbReference type="GO" id="GO:0000054">
    <property type="term" value="P:ribosomal subunit export from nucleus"/>
    <property type="evidence" value="ECO:0007669"/>
    <property type="project" value="TreeGrafter"/>
</dbReference>
<dbReference type="AlphaFoldDB" id="A0A6B0QWK1"/>
<name>A0A6B0QWK1_9CETA</name>
<dbReference type="GO" id="GO:0005525">
    <property type="term" value="F:GTP binding"/>
    <property type="evidence" value="ECO:0007669"/>
    <property type="project" value="UniProtKB-KW"/>
</dbReference>
<dbReference type="Proteomes" id="UP000322234">
    <property type="component" value="Unassembled WGS sequence"/>
</dbReference>
<feature type="compositionally biased region" description="Basic and acidic residues" evidence="3">
    <location>
        <begin position="145"/>
        <end position="155"/>
    </location>
</feature>
<dbReference type="InterPro" id="IPR002041">
    <property type="entry name" value="Ran_GTPase"/>
</dbReference>
<dbReference type="PRINTS" id="PR00627">
    <property type="entry name" value="GTPRANTC4"/>
</dbReference>
<organism evidence="4 5">
    <name type="scientific">Bos mutus</name>
    <name type="common">wild yak</name>
    <dbReference type="NCBI Taxonomy" id="72004"/>
    <lineage>
        <taxon>Eukaryota</taxon>
        <taxon>Metazoa</taxon>
        <taxon>Chordata</taxon>
        <taxon>Craniata</taxon>
        <taxon>Vertebrata</taxon>
        <taxon>Euteleostomi</taxon>
        <taxon>Mammalia</taxon>
        <taxon>Eutheria</taxon>
        <taxon>Laurasiatheria</taxon>
        <taxon>Artiodactyla</taxon>
        <taxon>Ruminantia</taxon>
        <taxon>Pecora</taxon>
        <taxon>Bovidae</taxon>
        <taxon>Bovinae</taxon>
        <taxon>Bos</taxon>
    </lineage>
</organism>
<keyword evidence="5" id="KW-1185">Reference proteome</keyword>
<evidence type="ECO:0000256" key="3">
    <source>
        <dbReference type="SAM" id="MobiDB-lite"/>
    </source>
</evidence>
<keyword evidence="1" id="KW-0547">Nucleotide-binding</keyword>
<dbReference type="SUPFAM" id="SSF52540">
    <property type="entry name" value="P-loop containing nucleoside triphosphate hydrolases"/>
    <property type="match status" value="1"/>
</dbReference>
<dbReference type="GO" id="GO:0005634">
    <property type="term" value="C:nucleus"/>
    <property type="evidence" value="ECO:0007669"/>
    <property type="project" value="TreeGrafter"/>
</dbReference>
<dbReference type="PANTHER" id="PTHR24071">
    <property type="entry name" value="RAN GTPASE"/>
    <property type="match status" value="1"/>
</dbReference>
<dbReference type="InterPro" id="IPR027417">
    <property type="entry name" value="P-loop_NTPase"/>
</dbReference>
<sequence>MKYLFRLWPLNENSSHYQLNALSLEGNQKGDLFCCSSSVPTKIYYFKGKSPKLKDTPFSLSLFPRTFFLYIYSQNKTLLTRKVIIRVWMVVFEFHFCQLLCHLSLGSRFFPNRDGGKKERFSLKSEWGLYIMNCFQAVQEKKIQNRERENKDGVKKKTPSHSDTVSQRRSKQDERPRQGGGTANQKPRARKAGPKINIVQNAQNSPERQLMTFSFKISSSQYQMAQVSKAKHNYHYKVDIKDRKVKAKSIVFHQKKNLQYYDISAKSNYNFEKPFLWLARKLIGDPNLEFVAMPLAPPEVVMDPALAAQYEHDLEVAQTTALPDEDDDL</sequence>
<gene>
    <name evidence="4" type="ORF">E5288_WYG013765</name>
</gene>
<dbReference type="GO" id="GO:0005737">
    <property type="term" value="C:cytoplasm"/>
    <property type="evidence" value="ECO:0007669"/>
    <property type="project" value="TreeGrafter"/>
</dbReference>
<evidence type="ECO:0000313" key="5">
    <source>
        <dbReference type="Proteomes" id="UP000322234"/>
    </source>
</evidence>
<evidence type="ECO:0000313" key="4">
    <source>
        <dbReference type="EMBL" id="MXQ80024.1"/>
    </source>
</evidence>
<proteinExistence type="predicted"/>
<feature type="region of interest" description="Disordered" evidence="3">
    <location>
        <begin position="145"/>
        <end position="203"/>
    </location>
</feature>
<dbReference type="GO" id="GO:0003924">
    <property type="term" value="F:GTPase activity"/>
    <property type="evidence" value="ECO:0007669"/>
    <property type="project" value="InterPro"/>
</dbReference>
<dbReference type="PANTHER" id="PTHR24071:SF0">
    <property type="entry name" value="GTP-BINDING NUCLEAR PROTEIN RAN"/>
    <property type="match status" value="1"/>
</dbReference>